<protein>
    <recommendedName>
        <fullName evidence="5">WW domain-containing protein</fullName>
    </recommendedName>
</protein>
<evidence type="ECO:0000256" key="2">
    <source>
        <dbReference type="SAM" id="Phobius"/>
    </source>
</evidence>
<organism evidence="3 4">
    <name type="scientific">Discina gigas</name>
    <dbReference type="NCBI Taxonomy" id="1032678"/>
    <lineage>
        <taxon>Eukaryota</taxon>
        <taxon>Fungi</taxon>
        <taxon>Dikarya</taxon>
        <taxon>Ascomycota</taxon>
        <taxon>Pezizomycotina</taxon>
        <taxon>Pezizomycetes</taxon>
        <taxon>Pezizales</taxon>
        <taxon>Discinaceae</taxon>
        <taxon>Discina</taxon>
    </lineage>
</organism>
<keyword evidence="2" id="KW-0812">Transmembrane</keyword>
<sequence>MSLLSIVQSMEQLIITSVLEMWPKITSAFQPIWAYLTSAQIITAGFNLMILVPIAAILIGCMRLFATGRRVLLISCLAFAIAGTVDWFYSWGSLHYYLLGFSFTLVLLAAFHVYMIEGDITSEILWLYQGVGYIGFDSGLHRYSSNRLRNRQRINRTRRYQQRPIPPTPSAAEVEERVARFRQLQGRCERSRALAHPLRLIGNGGVADIIVPVEALARAPINANSFAEPEYEPEDIERHTGRQIDLGKRSARYLLQWLAREIQESEGFIVPVRWSQCKKTGEITCYNGYAQANRPIPVDFFANNDALIIGSVSVLQPAEIQPALQLINTALDYIKFYDTSAFEVAGRENLQSHSQFRRAVAVKCEFKRYPAEFRRDSTLNLDVDNPNWVEDPSARRRNKYIEKDRELVSLLTVSVDRYLVVKFHLAYMLEHPTAETCRELGVLFGDLIFNRQIIKILHNVPDSVAALDATLEHIFRGLRPMVRGAGYATEMRRYNNSLRKPFRDTIDGPLRNPHYKDTGPDTFLNVNRPTITEFERREMPCPLNLHGPGVDYAGRCCPCYLGILDITSVLDFILRQHRFISRDPGVAPRHGETVWPALASWVEPREGCGFERLAQWMLAGSKYQPLLCRFRARKPTEPKHPDVTGLGAAAAVEAVNIYKMRLAIYQERVAQLYTSFGETKGIEKDDECLSYVVGDAIGLALILRYLLTVESAGLTAERLSHYGYRETLRIEPFAYETALYRPPLVPLSLPPLAMPSTHTIGLEVDVRSEHEVLNDAVGEIYQQLAARAWWYMRRDTHWTAAGNYGTVISSRFNRTGWQYPVPLETAPPEILTDGNNNQPIRCRNLAAQIFRNNVANLPQNLTQWLLRATHFSNGTLFWAFACLLEWHCGVVSLMLPAGDLAIIYNEARPVPAEVTFRAEFLAFVRATGTRAPPRPTAVRGRPRPPPPPARLPETPPRGQIPVEQTATPSPPHQPRWGLFGWRAGPEVPVYPNETLPNPTLPNTAGGWSWRRPWRWGPGPAAVEVPQPENNQPPEGYIVRVSRTTGRLYWYNRQRGDSIWPNTAVALAAERQAIDATATAERAAGDAGEQLTAANGAAAAAETSAREAAAHANVTRQQNCAANVVLQTTNAAANARVAADAAAESQRNTRNAVARLNQYADSTRVALRTGRADIAVDAARQATEIIATVNQATEAALQHAAEAATASRRAFGFAAPGYATIAANAQEFADRNRVRLEALPPTQAQYENLLETRLLAREAQAAAEDASARLAAVVDRNGTPDEIAAATGAAVAARGAMIAAQQAMTATARAAGIIPPNVPAEAAREDAIENDLEIAANFPGWLADLTELARTSAAAADAAQLMSTQAAEAAAALGPEPAPEPEPEPVVDVATLISVPIPEQHDFMDGVCAEILIYMLVQEISQYEALDDERRRFFGFAEMEDEYRASAKSLLWDHPAVKSMTNEAGLGDGPYDRLSYAEPYWFKRLQVLLGHDFACCVPLNSPDTNICRECGARDRYELLELLIAELERIRKLADVQVKLRDTYGRIYQEARQKIWVRDRFQRPRISLEAY</sequence>
<comment type="caution">
    <text evidence="3">The sequence shown here is derived from an EMBL/GenBank/DDBJ whole genome shotgun (WGS) entry which is preliminary data.</text>
</comment>
<keyword evidence="2" id="KW-0472">Membrane</keyword>
<evidence type="ECO:0000256" key="1">
    <source>
        <dbReference type="SAM" id="MobiDB-lite"/>
    </source>
</evidence>
<feature type="transmembrane region" description="Helical" evidence="2">
    <location>
        <begin position="96"/>
        <end position="116"/>
    </location>
</feature>
<evidence type="ECO:0008006" key="5">
    <source>
        <dbReference type="Google" id="ProtNLM"/>
    </source>
</evidence>
<proteinExistence type="predicted"/>
<dbReference type="EMBL" id="JBBBZM010000002">
    <property type="protein sequence ID" value="KAL0640590.1"/>
    <property type="molecule type" value="Genomic_DNA"/>
</dbReference>
<evidence type="ECO:0000313" key="4">
    <source>
        <dbReference type="Proteomes" id="UP001447188"/>
    </source>
</evidence>
<feature type="transmembrane region" description="Helical" evidence="2">
    <location>
        <begin position="71"/>
        <end position="90"/>
    </location>
</feature>
<feature type="region of interest" description="Disordered" evidence="1">
    <location>
        <begin position="931"/>
        <end position="973"/>
    </location>
</feature>
<name>A0ABR3GXG4_9PEZI</name>
<feature type="transmembrane region" description="Helical" evidence="2">
    <location>
        <begin position="32"/>
        <end position="59"/>
    </location>
</feature>
<keyword evidence="4" id="KW-1185">Reference proteome</keyword>
<evidence type="ECO:0000313" key="3">
    <source>
        <dbReference type="EMBL" id="KAL0640590.1"/>
    </source>
</evidence>
<keyword evidence="2" id="KW-1133">Transmembrane helix</keyword>
<accession>A0ABR3GXG4</accession>
<reference evidence="3 4" key="1">
    <citation type="submission" date="2024-02" db="EMBL/GenBank/DDBJ databases">
        <title>Discinaceae phylogenomics.</title>
        <authorList>
            <person name="Dirks A.C."/>
            <person name="James T.Y."/>
        </authorList>
    </citation>
    <scope>NUCLEOTIDE SEQUENCE [LARGE SCALE GENOMIC DNA]</scope>
    <source>
        <strain evidence="3 4">ACD0624</strain>
    </source>
</reference>
<feature type="compositionally biased region" description="Pro residues" evidence="1">
    <location>
        <begin position="943"/>
        <end position="955"/>
    </location>
</feature>
<dbReference type="Proteomes" id="UP001447188">
    <property type="component" value="Unassembled WGS sequence"/>
</dbReference>
<gene>
    <name evidence="3" type="ORF">Q9L58_000254</name>
</gene>